<gene>
    <name evidence="2" type="ORF">K503DRAFT_769229</name>
</gene>
<keyword evidence="3" id="KW-1185">Reference proteome</keyword>
<dbReference type="EMBL" id="KV448238">
    <property type="protein sequence ID" value="OAX39736.1"/>
    <property type="molecule type" value="Genomic_DNA"/>
</dbReference>
<dbReference type="InParanoid" id="A0A1B7N4G0"/>
<feature type="compositionally biased region" description="Low complexity" evidence="1">
    <location>
        <begin position="91"/>
        <end position="113"/>
    </location>
</feature>
<dbReference type="AlphaFoldDB" id="A0A1B7N4G0"/>
<feature type="compositionally biased region" description="Polar residues" evidence="1">
    <location>
        <begin position="114"/>
        <end position="129"/>
    </location>
</feature>
<feature type="compositionally biased region" description="Basic and acidic residues" evidence="1">
    <location>
        <begin position="45"/>
        <end position="58"/>
    </location>
</feature>
<feature type="region of interest" description="Disordered" evidence="1">
    <location>
        <begin position="34"/>
        <end position="197"/>
    </location>
</feature>
<reference evidence="2 3" key="1">
    <citation type="submission" date="2016-06" db="EMBL/GenBank/DDBJ databases">
        <title>Comparative genomics of the ectomycorrhizal sister species Rhizopogon vinicolor and Rhizopogon vesiculosus (Basidiomycota: Boletales) reveals a divergence of the mating type B locus.</title>
        <authorList>
            <consortium name="DOE Joint Genome Institute"/>
            <person name="Mujic A.B."/>
            <person name="Kuo A."/>
            <person name="Tritt A."/>
            <person name="Lipzen A."/>
            <person name="Chen C."/>
            <person name="Johnson J."/>
            <person name="Sharma A."/>
            <person name="Barry K."/>
            <person name="Grigoriev I.V."/>
            <person name="Spatafora J.W."/>
        </authorList>
    </citation>
    <scope>NUCLEOTIDE SEQUENCE [LARGE SCALE GENOMIC DNA]</scope>
    <source>
        <strain evidence="2 3">AM-OR11-026</strain>
    </source>
</reference>
<proteinExistence type="predicted"/>
<feature type="compositionally biased region" description="Polar residues" evidence="1">
    <location>
        <begin position="152"/>
        <end position="166"/>
    </location>
</feature>
<dbReference type="OrthoDB" id="2976199at2759"/>
<accession>A0A1B7N4G0</accession>
<name>A0A1B7N4G0_9AGAM</name>
<protein>
    <submittedName>
        <fullName evidence="2">Uncharacterized protein</fullName>
    </submittedName>
</protein>
<feature type="region of interest" description="Disordered" evidence="1">
    <location>
        <begin position="219"/>
        <end position="248"/>
    </location>
</feature>
<dbReference type="Proteomes" id="UP000092154">
    <property type="component" value="Unassembled WGS sequence"/>
</dbReference>
<sequence length="248" mass="28358">MTEYDYSPAAWERYVAQQDRVAGWVSQTTAQAHAYSDPLAPSPSLRDRSFYDEPDGKPQRPLPSRSNTFMRQEEHHRHMSSRPTYDRSRSRSLSIENRSSSSSANPRSARSISHTTRTSSNKKLPSRSYTVEVIYPPPAPPPHQPHRHTQPYSYQKRSQPIRQHTSPAYYYPGQSHGPHQRPVYLPPPRPGQTYLVPNGRLEYHYGTPAPKKPQPLFKRLLGFMSPGSGSGSRGPEKLHRGSRRRTSY</sequence>
<organism evidence="2 3">
    <name type="scientific">Rhizopogon vinicolor AM-OR11-026</name>
    <dbReference type="NCBI Taxonomy" id="1314800"/>
    <lineage>
        <taxon>Eukaryota</taxon>
        <taxon>Fungi</taxon>
        <taxon>Dikarya</taxon>
        <taxon>Basidiomycota</taxon>
        <taxon>Agaricomycotina</taxon>
        <taxon>Agaricomycetes</taxon>
        <taxon>Agaricomycetidae</taxon>
        <taxon>Boletales</taxon>
        <taxon>Suillineae</taxon>
        <taxon>Rhizopogonaceae</taxon>
        <taxon>Rhizopogon</taxon>
    </lineage>
</organism>
<evidence type="ECO:0000313" key="2">
    <source>
        <dbReference type="EMBL" id="OAX39736.1"/>
    </source>
</evidence>
<evidence type="ECO:0000256" key="1">
    <source>
        <dbReference type="SAM" id="MobiDB-lite"/>
    </source>
</evidence>
<evidence type="ECO:0000313" key="3">
    <source>
        <dbReference type="Proteomes" id="UP000092154"/>
    </source>
</evidence>